<evidence type="ECO:0000313" key="1">
    <source>
        <dbReference type="EMBL" id="KAA0973342.1"/>
    </source>
</evidence>
<proteinExistence type="predicted"/>
<dbReference type="Proteomes" id="UP000323856">
    <property type="component" value="Unassembled WGS sequence"/>
</dbReference>
<gene>
    <name evidence="1" type="ORF">FQ154_18750</name>
</gene>
<dbReference type="RefSeq" id="WP_149620904.1">
    <property type="nucleotide sequence ID" value="NZ_VOBL01000029.1"/>
</dbReference>
<accession>A0A5B0E4X9</accession>
<protein>
    <submittedName>
        <fullName evidence="1">Uncharacterized protein</fullName>
    </submittedName>
</protein>
<organism evidence="1 2">
    <name type="scientific">Paeniglutamicibacter gangotriensis</name>
    <dbReference type="NCBI Taxonomy" id="254787"/>
    <lineage>
        <taxon>Bacteria</taxon>
        <taxon>Bacillati</taxon>
        <taxon>Actinomycetota</taxon>
        <taxon>Actinomycetes</taxon>
        <taxon>Micrococcales</taxon>
        <taxon>Micrococcaceae</taxon>
        <taxon>Paeniglutamicibacter</taxon>
    </lineage>
</organism>
<dbReference type="EMBL" id="VOBL01000029">
    <property type="protein sequence ID" value="KAA0973342.1"/>
    <property type="molecule type" value="Genomic_DNA"/>
</dbReference>
<dbReference type="OrthoDB" id="9957467at2"/>
<name>A0A5B0E4X9_9MICC</name>
<reference evidence="1 2" key="1">
    <citation type="submission" date="2019-07" db="EMBL/GenBank/DDBJ databases">
        <title>Analysis of the biochemical properties, biological activity and biotechnological potential of siderophores and biosurfactants produced by Antarctic psychrotolerant bacteria.</title>
        <authorList>
            <person name="Styczynski M."/>
            <person name="Krucon T."/>
            <person name="Decewicz P."/>
            <person name="Dziewit L."/>
        </authorList>
    </citation>
    <scope>NUCLEOTIDE SEQUENCE [LARGE SCALE GENOMIC DNA]</scope>
    <source>
        <strain evidence="1 2">ANT_H27</strain>
    </source>
</reference>
<comment type="caution">
    <text evidence="1">The sequence shown here is derived from an EMBL/GenBank/DDBJ whole genome shotgun (WGS) entry which is preliminary data.</text>
</comment>
<sequence>MSQIIEDEHLQTLLEEAEQHHNDEVAARSPDAQPSTAAVNYWHMAQTLRRFLSSPHTPE</sequence>
<evidence type="ECO:0000313" key="2">
    <source>
        <dbReference type="Proteomes" id="UP000323856"/>
    </source>
</evidence>
<dbReference type="AlphaFoldDB" id="A0A5B0E4X9"/>